<dbReference type="RefSeq" id="WP_076681580.1">
    <property type="nucleotide sequence ID" value="NZ_CP015588.1"/>
</dbReference>
<dbReference type="Proteomes" id="UP000187191">
    <property type="component" value="Chromosome"/>
</dbReference>
<sequence length="96" mass="10678">MTYLDPLADLIRSCLPPDAEPPEESAALFRMYAVLLKAKGAEVTDEDVHDAWSAWMQTVNSAHEALIPYADLDPATRAFDAPYAEAIRRAARQMSR</sequence>
<evidence type="ECO:0000259" key="1">
    <source>
        <dbReference type="Pfam" id="PF24792"/>
    </source>
</evidence>
<dbReference type="Pfam" id="PF24792">
    <property type="entry name" value="DUF7701"/>
    <property type="match status" value="1"/>
</dbReference>
<protein>
    <recommendedName>
        <fullName evidence="1">DUF7701 domain-containing protein</fullName>
    </recommendedName>
</protein>
<feature type="domain" description="DUF7701" evidence="1">
    <location>
        <begin position="2"/>
        <end position="92"/>
    </location>
</feature>
<dbReference type="EMBL" id="CP015588">
    <property type="protein sequence ID" value="APY90453.1"/>
    <property type="molecule type" value="Genomic_DNA"/>
</dbReference>
<evidence type="ECO:0000313" key="2">
    <source>
        <dbReference type="EMBL" id="APY84394.1"/>
    </source>
</evidence>
<name>A0ABM6GKZ4_9ACTN</name>
<dbReference type="InterPro" id="IPR056118">
    <property type="entry name" value="DUF7701"/>
</dbReference>
<dbReference type="EMBL" id="CP015588">
    <property type="protein sequence ID" value="APY84394.1"/>
    <property type="molecule type" value="Genomic_DNA"/>
</dbReference>
<accession>A0ABM6GKZ4</accession>
<keyword evidence="4" id="KW-1185">Reference proteome</keyword>
<evidence type="ECO:0000313" key="3">
    <source>
        <dbReference type="EMBL" id="APY90453.1"/>
    </source>
</evidence>
<evidence type="ECO:0000313" key="4">
    <source>
        <dbReference type="Proteomes" id="UP000187191"/>
    </source>
</evidence>
<gene>
    <name evidence="2" type="ORF">A7J05_00050</name>
    <name evidence="3" type="ORF">A7J05_36685</name>
</gene>
<reference evidence="2 4" key="1">
    <citation type="submission" date="2016-05" db="EMBL/GenBank/DDBJ databases">
        <authorList>
            <person name="Gu J."/>
        </authorList>
    </citation>
    <scope>NUCLEOTIDE SEQUENCE [LARGE SCALE GENOMIC DNA]</scope>
    <source>
        <strain evidence="2 4">ACCC40021</strain>
    </source>
</reference>
<proteinExistence type="predicted"/>
<organism evidence="2 4">
    <name type="scientific">Streptomyces alfalfae</name>
    <dbReference type="NCBI Taxonomy" id="1642299"/>
    <lineage>
        <taxon>Bacteria</taxon>
        <taxon>Bacillati</taxon>
        <taxon>Actinomycetota</taxon>
        <taxon>Actinomycetes</taxon>
        <taxon>Kitasatosporales</taxon>
        <taxon>Streptomycetaceae</taxon>
        <taxon>Streptomyces</taxon>
    </lineage>
</organism>